<evidence type="ECO:0000256" key="1">
    <source>
        <dbReference type="SAM" id="MobiDB-lite"/>
    </source>
</evidence>
<dbReference type="AlphaFoldDB" id="A0A3P6B095"/>
<proteinExistence type="predicted"/>
<reference evidence="2" key="1">
    <citation type="submission" date="2018-11" db="EMBL/GenBank/DDBJ databases">
        <authorList>
            <consortium name="Genoscope - CEA"/>
            <person name="William W."/>
        </authorList>
    </citation>
    <scope>NUCLEOTIDE SEQUENCE</scope>
</reference>
<dbReference type="EMBL" id="LR031872">
    <property type="protein sequence ID" value="VDC89841.1"/>
    <property type="molecule type" value="Genomic_DNA"/>
</dbReference>
<feature type="region of interest" description="Disordered" evidence="1">
    <location>
        <begin position="57"/>
        <end position="77"/>
    </location>
</feature>
<sequence length="77" mass="8957">MFSRFTREMEATLDPSSSVLMRGRWRLTKLRAAVMEPHVFWVVGFGDSEAEEISFKRLNSPGGRQGNRRKRWSLEAL</sequence>
<name>A0A3P6B095_BRAOL</name>
<organism evidence="2">
    <name type="scientific">Brassica oleracea</name>
    <name type="common">Wild cabbage</name>
    <dbReference type="NCBI Taxonomy" id="3712"/>
    <lineage>
        <taxon>Eukaryota</taxon>
        <taxon>Viridiplantae</taxon>
        <taxon>Streptophyta</taxon>
        <taxon>Embryophyta</taxon>
        <taxon>Tracheophyta</taxon>
        <taxon>Spermatophyta</taxon>
        <taxon>Magnoliopsida</taxon>
        <taxon>eudicotyledons</taxon>
        <taxon>Gunneridae</taxon>
        <taxon>Pentapetalae</taxon>
        <taxon>rosids</taxon>
        <taxon>malvids</taxon>
        <taxon>Brassicales</taxon>
        <taxon>Brassicaceae</taxon>
        <taxon>Brassiceae</taxon>
        <taxon>Brassica</taxon>
    </lineage>
</organism>
<protein>
    <submittedName>
        <fullName evidence="2">Uncharacterized protein</fullName>
    </submittedName>
</protein>
<evidence type="ECO:0000313" key="2">
    <source>
        <dbReference type="EMBL" id="VDC89841.1"/>
    </source>
</evidence>
<accession>A0A3P6B095</accession>
<gene>
    <name evidence="2" type="ORF">BOLC3T15045H</name>
</gene>